<dbReference type="InterPro" id="IPR002182">
    <property type="entry name" value="NB-ARC"/>
</dbReference>
<dbReference type="Gene3D" id="1.10.10.10">
    <property type="entry name" value="Winged helix-like DNA-binding domain superfamily/Winged helix DNA-binding domain"/>
    <property type="match status" value="1"/>
</dbReference>
<dbReference type="AlphaFoldDB" id="A0A2N9GUH2"/>
<dbReference type="Pfam" id="PF00931">
    <property type="entry name" value="NB-ARC"/>
    <property type="match status" value="1"/>
</dbReference>
<keyword evidence="3" id="KW-0611">Plant defense</keyword>
<dbReference type="InterPro" id="IPR044974">
    <property type="entry name" value="Disease_R_plants"/>
</dbReference>
<feature type="domain" description="Disease resistance R13L4/SHOC-2-like LRR" evidence="7">
    <location>
        <begin position="527"/>
        <end position="624"/>
    </location>
</feature>
<dbReference type="Gene3D" id="3.80.10.10">
    <property type="entry name" value="Ribonuclease Inhibitor"/>
    <property type="match status" value="1"/>
</dbReference>
<dbReference type="InterPro" id="IPR058922">
    <property type="entry name" value="WHD_DRP"/>
</dbReference>
<dbReference type="InterPro" id="IPR038005">
    <property type="entry name" value="RX-like_CC"/>
</dbReference>
<evidence type="ECO:0000259" key="6">
    <source>
        <dbReference type="Pfam" id="PF23559"/>
    </source>
</evidence>
<evidence type="ECO:0008006" key="9">
    <source>
        <dbReference type="Google" id="ProtNLM"/>
    </source>
</evidence>
<dbReference type="PANTHER" id="PTHR23155:SF1205">
    <property type="entry name" value="DISEASE RESISTANCE PROTEIN RPM1"/>
    <property type="match status" value="1"/>
</dbReference>
<dbReference type="InterPro" id="IPR055414">
    <property type="entry name" value="LRR_R13L4/SHOC2-like"/>
</dbReference>
<feature type="domain" description="Disease resistance protein winged helix" evidence="6">
    <location>
        <begin position="435"/>
        <end position="506"/>
    </location>
</feature>
<dbReference type="Gene3D" id="3.40.50.300">
    <property type="entry name" value="P-loop containing nucleotide triphosphate hydrolases"/>
    <property type="match status" value="1"/>
</dbReference>
<sequence>MAENVVEFLLDKLARFLENEIEGLSGGREEVLYLRGELERLRAFLKVADAFEESDEELKVWVKQVREIAYDTEDSLDEFRLLQAHDHGDGFYGSLSRFSCCIKNRKARGRIVSELQGINSRITIICKGHERLLYKMNKAEQGSGSTSARNMSLRSRGDALLIDKIDLVGIDEPKQKLVWELMKGGCGRKVVPVAAMGGTGKTTLAKQVYDDDKVKKHFKIRAWITVSQSFKIEELLKDMIRQIFSVVSRPFPEGLDSMNNDRLRRIIKDLLQKRRYLMVLDDVWHLEEWDDVKYALPNNNYGSRVMLTTRNADVASTSVMESVGEVFNLKPLPPNLSWDLFCRKTFQGNACPNYLEEICKNILKKCEGLPLAIVAISGVLATKDQRRIDEWDMVGRSFGAEIDGNDKLKDLKKVLSLSFNDLPYYLKSCFLYLSIFPEDYPLERMRLIRLWIAEGFIEAKVGKTPEEVADDYLNELLNRGLLQVAATTSDGRVKLYHVHDLLREIIVSKSRDQKFTAIAKDQNTVCLRGTKVKDIPSFVGKLQNLETLDLKHSRVTELPVEILKLQKLRHLLVYHFKLESYEYFHSRYGFQIQGKIGALRSLQKLGFIEANQDGDEEIIDLQHLSSPPLLIQRLYLRGRLETLPHWIPSLHGLVYEGDSLCFRTGGFKKLKVLGLDKFSELRSMQVEAGAMPCVEKLIIQRCTLLKKVPIGIEYLTKLKVLEFFDMPEELIKTLRPDEQGSDYWKVAHIPEVYSTYWREGGWEEVWGAWSILVQSKVVNLLWIKKCKFVNACKHHRCWILGEHAAEEVNNA</sequence>
<feature type="domain" description="NB-ARC" evidence="4">
    <location>
        <begin position="172"/>
        <end position="350"/>
    </location>
</feature>
<dbReference type="Gene3D" id="1.20.5.4130">
    <property type="match status" value="1"/>
</dbReference>
<dbReference type="GO" id="GO:0098542">
    <property type="term" value="P:defense response to other organism"/>
    <property type="evidence" value="ECO:0007669"/>
    <property type="project" value="TreeGrafter"/>
</dbReference>
<proteinExistence type="predicted"/>
<dbReference type="InterPro" id="IPR032675">
    <property type="entry name" value="LRR_dom_sf"/>
</dbReference>
<dbReference type="Pfam" id="PF18052">
    <property type="entry name" value="Rx_N"/>
    <property type="match status" value="1"/>
</dbReference>
<dbReference type="InterPro" id="IPR036388">
    <property type="entry name" value="WH-like_DNA-bd_sf"/>
</dbReference>
<dbReference type="SUPFAM" id="SSF52540">
    <property type="entry name" value="P-loop containing nucleoside triphosphate hydrolases"/>
    <property type="match status" value="1"/>
</dbReference>
<dbReference type="Gene3D" id="1.10.8.430">
    <property type="entry name" value="Helical domain of apoptotic protease-activating factors"/>
    <property type="match status" value="1"/>
</dbReference>
<gene>
    <name evidence="8" type="ORF">FSB_LOCUS30902</name>
</gene>
<evidence type="ECO:0000256" key="2">
    <source>
        <dbReference type="ARBA" id="ARBA00022741"/>
    </source>
</evidence>
<reference evidence="8" key="1">
    <citation type="submission" date="2018-02" db="EMBL/GenBank/DDBJ databases">
        <authorList>
            <person name="Cohen D.B."/>
            <person name="Kent A.D."/>
        </authorList>
    </citation>
    <scope>NUCLEOTIDE SEQUENCE</scope>
</reference>
<evidence type="ECO:0000256" key="1">
    <source>
        <dbReference type="ARBA" id="ARBA00022737"/>
    </source>
</evidence>
<evidence type="ECO:0000259" key="4">
    <source>
        <dbReference type="Pfam" id="PF00931"/>
    </source>
</evidence>
<evidence type="ECO:0000256" key="3">
    <source>
        <dbReference type="ARBA" id="ARBA00022821"/>
    </source>
</evidence>
<dbReference type="InterPro" id="IPR027417">
    <property type="entry name" value="P-loop_NTPase"/>
</dbReference>
<protein>
    <recommendedName>
        <fullName evidence="9">AAA+ ATPase domain-containing protein</fullName>
    </recommendedName>
</protein>
<dbReference type="FunFam" id="3.40.50.300:FF:001091">
    <property type="entry name" value="Probable disease resistance protein At1g61300"/>
    <property type="match status" value="1"/>
</dbReference>
<dbReference type="PRINTS" id="PR00364">
    <property type="entry name" value="DISEASERSIST"/>
</dbReference>
<feature type="domain" description="Disease resistance N-terminal" evidence="5">
    <location>
        <begin position="5"/>
        <end position="87"/>
    </location>
</feature>
<dbReference type="GO" id="GO:0043531">
    <property type="term" value="F:ADP binding"/>
    <property type="evidence" value="ECO:0007669"/>
    <property type="project" value="InterPro"/>
</dbReference>
<dbReference type="EMBL" id="OIVN01002366">
    <property type="protein sequence ID" value="SPD03020.1"/>
    <property type="molecule type" value="Genomic_DNA"/>
</dbReference>
<dbReference type="PANTHER" id="PTHR23155">
    <property type="entry name" value="DISEASE RESISTANCE PROTEIN RP"/>
    <property type="match status" value="1"/>
</dbReference>
<keyword evidence="2" id="KW-0547">Nucleotide-binding</keyword>
<evidence type="ECO:0000259" key="7">
    <source>
        <dbReference type="Pfam" id="PF23598"/>
    </source>
</evidence>
<accession>A0A2N9GUH2</accession>
<dbReference type="InterPro" id="IPR041118">
    <property type="entry name" value="Rx_N"/>
</dbReference>
<dbReference type="Pfam" id="PF23598">
    <property type="entry name" value="LRR_14"/>
    <property type="match status" value="1"/>
</dbReference>
<dbReference type="InterPro" id="IPR042197">
    <property type="entry name" value="Apaf_helical"/>
</dbReference>
<dbReference type="SUPFAM" id="SSF52058">
    <property type="entry name" value="L domain-like"/>
    <property type="match status" value="1"/>
</dbReference>
<name>A0A2N9GUH2_FAGSY</name>
<organism evidence="8">
    <name type="scientific">Fagus sylvatica</name>
    <name type="common">Beechnut</name>
    <dbReference type="NCBI Taxonomy" id="28930"/>
    <lineage>
        <taxon>Eukaryota</taxon>
        <taxon>Viridiplantae</taxon>
        <taxon>Streptophyta</taxon>
        <taxon>Embryophyta</taxon>
        <taxon>Tracheophyta</taxon>
        <taxon>Spermatophyta</taxon>
        <taxon>Magnoliopsida</taxon>
        <taxon>eudicotyledons</taxon>
        <taxon>Gunneridae</taxon>
        <taxon>Pentapetalae</taxon>
        <taxon>rosids</taxon>
        <taxon>fabids</taxon>
        <taxon>Fagales</taxon>
        <taxon>Fagaceae</taxon>
        <taxon>Fagus</taxon>
    </lineage>
</organism>
<evidence type="ECO:0000313" key="8">
    <source>
        <dbReference type="EMBL" id="SPD03020.1"/>
    </source>
</evidence>
<dbReference type="FunFam" id="1.10.10.10:FF:000322">
    <property type="entry name" value="Probable disease resistance protein At1g63360"/>
    <property type="match status" value="1"/>
</dbReference>
<evidence type="ECO:0000259" key="5">
    <source>
        <dbReference type="Pfam" id="PF18052"/>
    </source>
</evidence>
<keyword evidence="1" id="KW-0677">Repeat</keyword>
<dbReference type="CDD" id="cd14798">
    <property type="entry name" value="RX-CC_like"/>
    <property type="match status" value="1"/>
</dbReference>
<dbReference type="Pfam" id="PF23559">
    <property type="entry name" value="WHD_DRP"/>
    <property type="match status" value="1"/>
</dbReference>